<evidence type="ECO:0000313" key="1">
    <source>
        <dbReference type="EMBL" id="EHC37910.1"/>
    </source>
</evidence>
<dbReference type="InterPro" id="IPR019648">
    <property type="entry name" value="YebY"/>
</dbReference>
<dbReference type="Pfam" id="PF10709">
    <property type="entry name" value="DUF2511"/>
    <property type="match status" value="1"/>
</dbReference>
<reference evidence="1 2" key="1">
    <citation type="journal article" date="2011" name="BMC Genomics">
        <title>Genome sequencing reveals diversification of virulence factor content and possible host adaptation in distinct subpopulations of Salmonella enterica.</title>
        <authorList>
            <person name="den Bakker H.C."/>
            <person name="Moreno Switt A.I."/>
            <person name="Govoni G."/>
            <person name="Cummings C.A."/>
            <person name="Ranieri M.L."/>
            <person name="Degoricija L."/>
            <person name="Hoelzer K."/>
            <person name="Rodriguez-Rivera L.D."/>
            <person name="Brown S."/>
            <person name="Bolchacova E."/>
            <person name="Furtado M.R."/>
            <person name="Wiedmann M."/>
        </authorList>
    </citation>
    <scope>NUCLEOTIDE SEQUENCE [LARGE SCALE GENOMIC DNA]</scope>
    <source>
        <strain evidence="1 2">A4-669</strain>
    </source>
</reference>
<evidence type="ECO:0000313" key="2">
    <source>
        <dbReference type="Proteomes" id="UP000004906"/>
    </source>
</evidence>
<gene>
    <name evidence="1" type="ORF">LTSEADE_1858</name>
</gene>
<protein>
    <submittedName>
        <fullName evidence="1">Uncharacterized protein</fullName>
    </submittedName>
</protein>
<proteinExistence type="predicted"/>
<feature type="non-terminal residue" evidence="1">
    <location>
        <position position="1"/>
    </location>
</feature>
<comment type="caution">
    <text evidence="1">The sequence shown here is derived from an EMBL/GenBank/DDBJ whole genome shotgun (WGS) entry which is preliminary data.</text>
</comment>
<dbReference type="Proteomes" id="UP000004906">
    <property type="component" value="Unassembled WGS sequence"/>
</dbReference>
<sequence length="39" mass="4479">AAPQVITVSRFEVGKDKWAFNREEVMLTCRPGQLARRSM</sequence>
<accession>A0A6C8GNM3</accession>
<dbReference type="EMBL" id="AFCI01000647">
    <property type="protein sequence ID" value="EHC37910.1"/>
    <property type="molecule type" value="Genomic_DNA"/>
</dbReference>
<name>A0A6C8GNM3_SALET</name>
<organism evidence="1 2">
    <name type="scientific">Salmonella enterica subsp. enterica serovar Adelaide str. A4-669</name>
    <dbReference type="NCBI Taxonomy" id="913063"/>
    <lineage>
        <taxon>Bacteria</taxon>
        <taxon>Pseudomonadati</taxon>
        <taxon>Pseudomonadota</taxon>
        <taxon>Gammaproteobacteria</taxon>
        <taxon>Enterobacterales</taxon>
        <taxon>Enterobacteriaceae</taxon>
        <taxon>Salmonella</taxon>
    </lineage>
</organism>
<dbReference type="AlphaFoldDB" id="A0A6C8GNM3"/>